<name>A0AA39T640_ACESA</name>
<dbReference type="AlphaFoldDB" id="A0AA39T640"/>
<evidence type="ECO:0000313" key="1">
    <source>
        <dbReference type="EMBL" id="KAK0604069.1"/>
    </source>
</evidence>
<reference evidence="1" key="1">
    <citation type="journal article" date="2022" name="Plant J.">
        <title>Strategies of tolerance reflected in two North American maple genomes.</title>
        <authorList>
            <person name="McEvoy S.L."/>
            <person name="Sezen U.U."/>
            <person name="Trouern-Trend A."/>
            <person name="McMahon S.M."/>
            <person name="Schaberg P.G."/>
            <person name="Yang J."/>
            <person name="Wegrzyn J.L."/>
            <person name="Swenson N.G."/>
        </authorList>
    </citation>
    <scope>NUCLEOTIDE SEQUENCE</scope>
    <source>
        <strain evidence="1">NS2018</strain>
    </source>
</reference>
<keyword evidence="2" id="KW-1185">Reference proteome</keyword>
<gene>
    <name evidence="1" type="ORF">LWI29_011738</name>
</gene>
<protein>
    <submittedName>
        <fullName evidence="1">Uncharacterized protein</fullName>
    </submittedName>
</protein>
<comment type="caution">
    <text evidence="1">The sequence shown here is derived from an EMBL/GenBank/DDBJ whole genome shotgun (WGS) entry which is preliminary data.</text>
</comment>
<proteinExistence type="predicted"/>
<sequence length="74" mass="7675">MSVHKSHLVAVTLGDTGDEILDVAEGGPDGGAGLAGPELRFDLQLKLAGSLISHQMEVEVHVLEVVAELSSGRD</sequence>
<reference evidence="1" key="2">
    <citation type="submission" date="2023-06" db="EMBL/GenBank/DDBJ databases">
        <authorList>
            <person name="Swenson N.G."/>
            <person name="Wegrzyn J.L."/>
            <person name="Mcevoy S.L."/>
        </authorList>
    </citation>
    <scope>NUCLEOTIDE SEQUENCE</scope>
    <source>
        <strain evidence="1">NS2018</strain>
        <tissue evidence="1">Leaf</tissue>
    </source>
</reference>
<dbReference type="Proteomes" id="UP001168877">
    <property type="component" value="Unassembled WGS sequence"/>
</dbReference>
<organism evidence="1 2">
    <name type="scientific">Acer saccharum</name>
    <name type="common">Sugar maple</name>
    <dbReference type="NCBI Taxonomy" id="4024"/>
    <lineage>
        <taxon>Eukaryota</taxon>
        <taxon>Viridiplantae</taxon>
        <taxon>Streptophyta</taxon>
        <taxon>Embryophyta</taxon>
        <taxon>Tracheophyta</taxon>
        <taxon>Spermatophyta</taxon>
        <taxon>Magnoliopsida</taxon>
        <taxon>eudicotyledons</taxon>
        <taxon>Gunneridae</taxon>
        <taxon>Pentapetalae</taxon>
        <taxon>rosids</taxon>
        <taxon>malvids</taxon>
        <taxon>Sapindales</taxon>
        <taxon>Sapindaceae</taxon>
        <taxon>Hippocastanoideae</taxon>
        <taxon>Acereae</taxon>
        <taxon>Acer</taxon>
    </lineage>
</organism>
<accession>A0AA39T640</accession>
<dbReference type="EMBL" id="JAUESC010000002">
    <property type="protein sequence ID" value="KAK0604069.1"/>
    <property type="molecule type" value="Genomic_DNA"/>
</dbReference>
<evidence type="ECO:0000313" key="2">
    <source>
        <dbReference type="Proteomes" id="UP001168877"/>
    </source>
</evidence>